<evidence type="ECO:0000259" key="1">
    <source>
        <dbReference type="PROSITE" id="PS50837"/>
    </source>
</evidence>
<comment type="caution">
    <text evidence="2">The sequence shown here is derived from an EMBL/GenBank/DDBJ whole genome shotgun (WGS) entry which is preliminary data.</text>
</comment>
<gene>
    <name evidence="2" type="ORF">ACFOZ9_13245</name>
</gene>
<evidence type="ECO:0000313" key="2">
    <source>
        <dbReference type="EMBL" id="MFC4427176.1"/>
    </source>
</evidence>
<accession>A0ABV8XQK6</accession>
<sequence length="1269" mass="144176">MEYYFDHLSPVEFQRLVNALYITTLTDSYKVTPIIGADGGSDGEIDETDVERFYELEASDSKPSYFKGRTIIQVKHRRIEGVGATAARTSVTDDYRSEITKNIIPRSKKGEVDNFILITNVFDSAPAKQRVADINKQLLDPIGVRGSIYWRDRLIAMLDSNPKVWASFPSLFPGGRVPEISAIVNGTPQGTARTVKMFVESEFERDNIIRFMQINLRHELHQIYTEIDFDTFQLADGVIPRRLLITEIAHSRAAKDSDETPNYVAESVRLRSDNHYVSAQRVLTLEGEDVIKRLVIEGGPGHGKSTITQMLLQIYRAQMLSRQDSPYGVRFRAPEMMRIPFRVDLRTFADNLVHSRDFSIERQLCLSIEAETGGASVSISELHAVIEGSPILIVFDGLDEVGSDSLRDAAIEKINQFLTRAERLAGDVKAIVTTRPPAIAGKRSLFDSFTHIKIASLSEFRIVNYINKWLNVQEEDIRERKRIALAFERRRSDPHVTALFKNPMQLSVLLSFIRIKGEAFPRHRAQLYKEYFNVVIDRDIEKNIQFQLKRELIVGLHAFLGYKIHAMTEAQLSDGMLIRSKLLELTRDWLSRRGEPVDQAETIFSVGEDRLGLILALSGEGDETRYGFEIQPIREYFAAAYINEQIQGNANEVFQQFTKRAFWSEVALFLAGLRRDNEKVDLIARLKLLDYEPESWRQHGRKMAVNLLKEGVFASPPSTLSHALDYLFEAVDPFVFRRRTSIPDLTYATANFINRITTGNFKNKSIELVGRNASVFDLLAMRNICSVLFSHENCTEIDDYISGFDSESALANALVKIKWPLKYMYPLGNLSRDPDYWSNLECGTAANALWESLAHNTSCIGMEIPNEVLGSLVSVWAMSGVETAGYLDLDTLLGLTRDERIEFKIIGFESLSHHFFRIVNDDNRNIIEELRPILSSFRNTSLSEQELEIVKFFVELTIEVLEKQFASTLSDLDLYISAFDKFADIDGRASAISIRLTECLSMALHSQRTRKGKSIRNSETAGTRIKLVQALARRSRLIYMNDEIVDRRAAVDVKIEAKFSDTSTFVRQETRTYPDAILLEGKFVPCQTLMQPHIDGPCEWLNQLPIPMETLHLMTENIIDGDLPKYLKSIANKQLLSIERSLNLRSNFVKKIVKVIKQSDDIEVVVGGLVTLANSRFLHLINPELLLNALQSYNINMQLVGQFLLQYDAYSTHRDIDKEIIRDVVKRISENPGDYPQGIVISAMLNLEELPTSGEGNLLELEGEMQIHA</sequence>
<dbReference type="InterPro" id="IPR027417">
    <property type="entry name" value="P-loop_NTPase"/>
</dbReference>
<evidence type="ECO:0000313" key="3">
    <source>
        <dbReference type="Proteomes" id="UP001595998"/>
    </source>
</evidence>
<dbReference type="Pfam" id="PF05729">
    <property type="entry name" value="NACHT"/>
    <property type="match status" value="1"/>
</dbReference>
<dbReference type="RefSeq" id="WP_380040402.1">
    <property type="nucleotide sequence ID" value="NZ_JBHSEH010000018.1"/>
</dbReference>
<keyword evidence="3" id="KW-1185">Reference proteome</keyword>
<organism evidence="2 3">
    <name type="scientific">Deinococcus navajonensis</name>
    <dbReference type="NCBI Taxonomy" id="309884"/>
    <lineage>
        <taxon>Bacteria</taxon>
        <taxon>Thermotogati</taxon>
        <taxon>Deinococcota</taxon>
        <taxon>Deinococci</taxon>
        <taxon>Deinococcales</taxon>
        <taxon>Deinococcaceae</taxon>
        <taxon>Deinococcus</taxon>
    </lineage>
</organism>
<dbReference type="EMBL" id="JBHSEH010000018">
    <property type="protein sequence ID" value="MFC4427176.1"/>
    <property type="molecule type" value="Genomic_DNA"/>
</dbReference>
<proteinExistence type="predicted"/>
<dbReference type="InterPro" id="IPR007111">
    <property type="entry name" value="NACHT_NTPase"/>
</dbReference>
<reference evidence="3" key="1">
    <citation type="journal article" date="2019" name="Int. J. Syst. Evol. Microbiol.">
        <title>The Global Catalogue of Microorganisms (GCM) 10K type strain sequencing project: providing services to taxonomists for standard genome sequencing and annotation.</title>
        <authorList>
            <consortium name="The Broad Institute Genomics Platform"/>
            <consortium name="The Broad Institute Genome Sequencing Center for Infectious Disease"/>
            <person name="Wu L."/>
            <person name="Ma J."/>
        </authorList>
    </citation>
    <scope>NUCLEOTIDE SEQUENCE [LARGE SCALE GENOMIC DNA]</scope>
    <source>
        <strain evidence="3">CCUG 56029</strain>
    </source>
</reference>
<dbReference type="Gene3D" id="3.40.50.300">
    <property type="entry name" value="P-loop containing nucleotide triphosphate hydrolases"/>
    <property type="match status" value="1"/>
</dbReference>
<name>A0ABV8XQK6_9DEIO</name>
<dbReference type="PROSITE" id="PS50837">
    <property type="entry name" value="NACHT"/>
    <property type="match status" value="1"/>
</dbReference>
<dbReference type="SUPFAM" id="SSF52540">
    <property type="entry name" value="P-loop containing nucleoside triphosphate hydrolases"/>
    <property type="match status" value="1"/>
</dbReference>
<feature type="domain" description="NACHT" evidence="1">
    <location>
        <begin position="292"/>
        <end position="436"/>
    </location>
</feature>
<dbReference type="Proteomes" id="UP001595998">
    <property type="component" value="Unassembled WGS sequence"/>
</dbReference>
<protein>
    <submittedName>
        <fullName evidence="2">NACHT domain-containing protein</fullName>
    </submittedName>
</protein>